<dbReference type="InterPro" id="IPR013149">
    <property type="entry name" value="ADH-like_C"/>
</dbReference>
<accession>A0A8H3VEK4</accession>
<evidence type="ECO:0000259" key="4">
    <source>
        <dbReference type="SMART" id="SM00829"/>
    </source>
</evidence>
<gene>
    <name evidence="5" type="ORF">EG328_009710</name>
</gene>
<dbReference type="Pfam" id="PF08240">
    <property type="entry name" value="ADH_N"/>
    <property type="match status" value="1"/>
</dbReference>
<protein>
    <recommendedName>
        <fullName evidence="4">Enoyl reductase (ER) domain-containing protein</fullName>
    </recommendedName>
</protein>
<comment type="similarity">
    <text evidence="1">Belongs to the zinc-containing alcohol dehydrogenase family.</text>
</comment>
<dbReference type="Gene3D" id="3.40.50.720">
    <property type="entry name" value="NAD(P)-binding Rossmann-like Domain"/>
    <property type="match status" value="1"/>
</dbReference>
<reference evidence="5 6" key="1">
    <citation type="submission" date="2018-12" db="EMBL/GenBank/DDBJ databases">
        <title>Venturia inaequalis Genome Resource.</title>
        <authorList>
            <person name="Lichtner F.J."/>
        </authorList>
    </citation>
    <scope>NUCLEOTIDE SEQUENCE [LARGE SCALE GENOMIC DNA]</scope>
    <source>
        <strain evidence="5 6">120213</strain>
    </source>
</reference>
<organism evidence="5 6">
    <name type="scientific">Venturia inaequalis</name>
    <name type="common">Apple scab fungus</name>
    <dbReference type="NCBI Taxonomy" id="5025"/>
    <lineage>
        <taxon>Eukaryota</taxon>
        <taxon>Fungi</taxon>
        <taxon>Dikarya</taxon>
        <taxon>Ascomycota</taxon>
        <taxon>Pezizomycotina</taxon>
        <taxon>Dothideomycetes</taxon>
        <taxon>Pleosporomycetidae</taxon>
        <taxon>Venturiales</taxon>
        <taxon>Venturiaceae</taxon>
        <taxon>Venturia</taxon>
    </lineage>
</organism>
<comment type="subunit">
    <text evidence="2">Monomer.</text>
</comment>
<dbReference type="CDD" id="cd08249">
    <property type="entry name" value="enoyl_reductase_like"/>
    <property type="match status" value="1"/>
</dbReference>
<dbReference type="PANTHER" id="PTHR45348">
    <property type="entry name" value="HYPOTHETICAL OXIDOREDUCTASE (EUROFUNG)"/>
    <property type="match status" value="1"/>
</dbReference>
<keyword evidence="3" id="KW-0560">Oxidoreductase</keyword>
<sequence length="340" mass="36125">MSNQAAWIKESKGKPLQVEKAGVYKPGKDQLLIKNGAIAINPVDWKIQDYGFMMENYPNILGEDIAGEVVEVGTEVTRFKKGDRVISHCKGLATGSPENGAFQLYTVAFENLTSTIPQSLTYEKAVVLPLAISTAASGLYMKEFLNLPYPSKNAKATNKVLFVNGASSSVGAATIQLAVASGIKVIATASPANFEFAKRLGVKEVFDYKEKDVGDAIVEATKKCGEFAGVYDAISSPEALKLSIEVAEKLGGGFVAATLAPPEELPKTVKAAWCFALAIATKEPEVADMLWNHYVPGALADGSLKAVPPPLVAGKGLESLQMAMEKQKEGVSANKVVVLL</sequence>
<evidence type="ECO:0000256" key="2">
    <source>
        <dbReference type="ARBA" id="ARBA00011245"/>
    </source>
</evidence>
<dbReference type="InterPro" id="IPR047122">
    <property type="entry name" value="Trans-enoyl_RdTase-like"/>
</dbReference>
<dbReference type="Pfam" id="PF00107">
    <property type="entry name" value="ADH_zinc_N"/>
    <property type="match status" value="1"/>
</dbReference>
<dbReference type="SUPFAM" id="SSF50129">
    <property type="entry name" value="GroES-like"/>
    <property type="match status" value="1"/>
</dbReference>
<dbReference type="SMART" id="SM00829">
    <property type="entry name" value="PKS_ER"/>
    <property type="match status" value="1"/>
</dbReference>
<evidence type="ECO:0000313" key="5">
    <source>
        <dbReference type="EMBL" id="KAE9988577.1"/>
    </source>
</evidence>
<evidence type="ECO:0000256" key="3">
    <source>
        <dbReference type="ARBA" id="ARBA00023002"/>
    </source>
</evidence>
<dbReference type="InterPro" id="IPR011032">
    <property type="entry name" value="GroES-like_sf"/>
</dbReference>
<evidence type="ECO:0000313" key="6">
    <source>
        <dbReference type="Proteomes" id="UP000447873"/>
    </source>
</evidence>
<proteinExistence type="inferred from homology"/>
<comment type="caution">
    <text evidence="5">The sequence shown here is derived from an EMBL/GenBank/DDBJ whole genome shotgun (WGS) entry which is preliminary data.</text>
</comment>
<dbReference type="InterPro" id="IPR036291">
    <property type="entry name" value="NAD(P)-bd_dom_sf"/>
</dbReference>
<dbReference type="GO" id="GO:0016651">
    <property type="term" value="F:oxidoreductase activity, acting on NAD(P)H"/>
    <property type="evidence" value="ECO:0007669"/>
    <property type="project" value="InterPro"/>
</dbReference>
<name>A0A8H3VEK4_VENIN</name>
<dbReference type="Proteomes" id="UP000447873">
    <property type="component" value="Unassembled WGS sequence"/>
</dbReference>
<dbReference type="AlphaFoldDB" id="A0A8H3VEK4"/>
<dbReference type="EMBL" id="WNWS01000006">
    <property type="protein sequence ID" value="KAE9988577.1"/>
    <property type="molecule type" value="Genomic_DNA"/>
</dbReference>
<dbReference type="SUPFAM" id="SSF51735">
    <property type="entry name" value="NAD(P)-binding Rossmann-fold domains"/>
    <property type="match status" value="1"/>
</dbReference>
<dbReference type="Gene3D" id="3.90.180.10">
    <property type="entry name" value="Medium-chain alcohol dehydrogenases, catalytic domain"/>
    <property type="match status" value="1"/>
</dbReference>
<feature type="domain" description="Enoyl reductase (ER)" evidence="4">
    <location>
        <begin position="13"/>
        <end position="338"/>
    </location>
</feature>
<dbReference type="InterPro" id="IPR013154">
    <property type="entry name" value="ADH-like_N"/>
</dbReference>
<dbReference type="InterPro" id="IPR020843">
    <property type="entry name" value="ER"/>
</dbReference>
<dbReference type="PANTHER" id="PTHR45348:SF2">
    <property type="entry name" value="ZINC-TYPE ALCOHOL DEHYDROGENASE-LIKE PROTEIN C2E1P3.01"/>
    <property type="match status" value="1"/>
</dbReference>
<evidence type="ECO:0000256" key="1">
    <source>
        <dbReference type="ARBA" id="ARBA00008072"/>
    </source>
</evidence>